<evidence type="ECO:0000256" key="14">
    <source>
        <dbReference type="ARBA" id="ARBA00023128"/>
    </source>
</evidence>
<evidence type="ECO:0000256" key="11">
    <source>
        <dbReference type="ARBA" id="ARBA00022792"/>
    </source>
</evidence>
<keyword evidence="17 20" id="KW-1208">Phospholipid metabolism</keyword>
<keyword evidence="14 20" id="KW-0496">Mitochondrion</keyword>
<comment type="catalytic activity">
    <reaction evidence="20">
        <text>a 1,2-diacyl-sn-glycero-3-phosphate + CTP + H(+) = a CDP-1,2-diacyl-sn-glycerol + diphosphate</text>
        <dbReference type="Rhea" id="RHEA:16229"/>
        <dbReference type="ChEBI" id="CHEBI:15378"/>
        <dbReference type="ChEBI" id="CHEBI:33019"/>
        <dbReference type="ChEBI" id="CHEBI:37563"/>
        <dbReference type="ChEBI" id="CHEBI:58332"/>
        <dbReference type="ChEBI" id="CHEBI:58608"/>
        <dbReference type="EC" id="2.7.7.41"/>
    </reaction>
</comment>
<evidence type="ECO:0000256" key="15">
    <source>
        <dbReference type="ARBA" id="ARBA00023136"/>
    </source>
</evidence>
<evidence type="ECO:0000256" key="5">
    <source>
        <dbReference type="ARBA" id="ARBA00005458"/>
    </source>
</evidence>
<dbReference type="PIRSF" id="PIRSF028840">
    <property type="entry name" value="Mmp37"/>
    <property type="match status" value="1"/>
</dbReference>
<evidence type="ECO:0000256" key="20">
    <source>
        <dbReference type="PIRNR" id="PIRNR028840"/>
    </source>
</evidence>
<dbReference type="PANTHER" id="PTHR13619">
    <property type="entry name" value="PHOSPHATIDATE CYTIDYLYLTRANSFERASE, MITOCHONDRIAL"/>
    <property type="match status" value="1"/>
</dbReference>
<keyword evidence="16 20" id="KW-0594">Phospholipid biosynthesis</keyword>
<comment type="subcellular location">
    <subcellularLocation>
        <location evidence="2 20">Mitochondrion inner membrane</location>
        <topology evidence="2 20">Peripheral membrane protein</topology>
        <orientation evidence="2 20">Matrix side</orientation>
    </subcellularLocation>
</comment>
<comment type="pathway">
    <text evidence="4">Lipid metabolism.</text>
</comment>
<dbReference type="GO" id="GO:0005743">
    <property type="term" value="C:mitochondrial inner membrane"/>
    <property type="evidence" value="ECO:0007669"/>
    <property type="project" value="UniProtKB-SubCell"/>
</dbReference>
<evidence type="ECO:0000313" key="21">
    <source>
        <dbReference type="EMBL" id="SVE93034.1"/>
    </source>
</evidence>
<evidence type="ECO:0000256" key="12">
    <source>
        <dbReference type="ARBA" id="ARBA00022842"/>
    </source>
</evidence>
<dbReference type="EC" id="2.7.7.41" evidence="6 20"/>
<comment type="cofactor">
    <cofactor evidence="1 20">
        <name>Mg(2+)</name>
        <dbReference type="ChEBI" id="CHEBI:18420"/>
    </cofactor>
</comment>
<dbReference type="GO" id="GO:0004605">
    <property type="term" value="F:phosphatidate cytidylyltransferase activity"/>
    <property type="evidence" value="ECO:0007669"/>
    <property type="project" value="UniProtKB-UniRule"/>
</dbReference>
<dbReference type="PANTHER" id="PTHR13619:SF0">
    <property type="entry name" value="PHOSPHATIDATE CYTIDYLYLTRANSFERASE, MITOCHONDRIAL"/>
    <property type="match status" value="1"/>
</dbReference>
<keyword evidence="10 20" id="KW-0548">Nucleotidyltransferase</keyword>
<evidence type="ECO:0000256" key="18">
    <source>
        <dbReference type="ARBA" id="ARBA00029893"/>
    </source>
</evidence>
<comment type="function">
    <text evidence="20">Catalyzes the conversion of phosphatidic acid (PA) to CDP-diacylglycerol (CDP-DAG), an essential intermediate in the synthesis of phosphatidylglycerol, cardiolipin and phosphatidylinositol.</text>
</comment>
<dbReference type="UniPathway" id="UPA00557">
    <property type="reaction ID" value="UER00614"/>
</dbReference>
<dbReference type="AlphaFoldDB" id="A0A4Y7NKC1"/>
<keyword evidence="12 20" id="KW-0460">Magnesium</keyword>
<keyword evidence="9 20" id="KW-0808">Transferase</keyword>
<evidence type="ECO:0000256" key="8">
    <source>
        <dbReference type="ARBA" id="ARBA00022516"/>
    </source>
</evidence>
<organism evidence="21">
    <name type="scientific">Moina brachiata</name>
    <dbReference type="NCBI Taxonomy" id="675436"/>
    <lineage>
        <taxon>Eukaryota</taxon>
        <taxon>Metazoa</taxon>
        <taxon>Ecdysozoa</taxon>
        <taxon>Arthropoda</taxon>
        <taxon>Crustacea</taxon>
        <taxon>Branchiopoda</taxon>
        <taxon>Diplostraca</taxon>
        <taxon>Cladocera</taxon>
        <taxon>Anomopoda</taxon>
        <taxon>Moinidae</taxon>
        <taxon>Moina</taxon>
    </lineage>
</organism>
<evidence type="ECO:0000256" key="16">
    <source>
        <dbReference type="ARBA" id="ARBA00023209"/>
    </source>
</evidence>
<evidence type="ECO:0000256" key="17">
    <source>
        <dbReference type="ARBA" id="ARBA00023264"/>
    </source>
</evidence>
<dbReference type="EMBL" id="LR023415">
    <property type="protein sequence ID" value="SVE93034.1"/>
    <property type="molecule type" value="mRNA"/>
</dbReference>
<evidence type="ECO:0000256" key="13">
    <source>
        <dbReference type="ARBA" id="ARBA00023098"/>
    </source>
</evidence>
<sequence>MATPRFSTIARLPWDHVSHLPEKFEHILKIFPDNLKFAFAYGSGAFRQHGHKSTEENVVDLIFAVDNPEEFHRDNLRMNPKHYSSLKYLGPHSLASFQERWGARVYFNTLVPYQYGVLKYGVISSSSLIADLLDWEWLYISGRLHKPVLPLIVPDVLHPVRSALQVNLQSALHAALILLPDMFHEEMLYRTIAGLSYSGDFRMTFGEDRNKVNNIVRPQIEKFREIYSPLWPSLVAWAEFNTTTGRCEQDTSPAARLFHLNLLPKRLQQAVVDQWNRDGRWQDVEDVFRAAAYDTECPEIVKEAVQKIVKTSSWTQSLKNIPTAGIFKSIRYSFAKVKKMWKSLKKSS</sequence>
<evidence type="ECO:0000256" key="3">
    <source>
        <dbReference type="ARBA" id="ARBA00005119"/>
    </source>
</evidence>
<evidence type="ECO:0000256" key="10">
    <source>
        <dbReference type="ARBA" id="ARBA00022695"/>
    </source>
</evidence>
<comment type="pathway">
    <text evidence="3 20">Phospholipid metabolism; CDP-diacylglycerol biosynthesis; CDP-diacylglycerol from sn-glycerol 3-phosphate: step 3/3.</text>
</comment>
<accession>A0A4Y7NKC1</accession>
<dbReference type="GO" id="GO:0032049">
    <property type="term" value="P:cardiolipin biosynthetic process"/>
    <property type="evidence" value="ECO:0007669"/>
    <property type="project" value="UniProtKB-UniRule"/>
</dbReference>
<evidence type="ECO:0000256" key="9">
    <source>
        <dbReference type="ARBA" id="ARBA00022679"/>
    </source>
</evidence>
<dbReference type="GO" id="GO:0016024">
    <property type="term" value="P:CDP-diacylglycerol biosynthetic process"/>
    <property type="evidence" value="ECO:0007669"/>
    <property type="project" value="UniProtKB-UniRule"/>
</dbReference>
<keyword evidence="15 20" id="KW-0472">Membrane</keyword>
<reference evidence="21" key="1">
    <citation type="submission" date="2018-08" db="EMBL/GenBank/DDBJ databases">
        <authorList>
            <person name="Cornetti L."/>
        </authorList>
    </citation>
    <scope>NUCLEOTIDE SEQUENCE</scope>
    <source>
        <strain evidence="21">DE-FRO-2-1</strain>
    </source>
</reference>
<gene>
    <name evidence="21" type="primary">EOG090X06VP</name>
</gene>
<evidence type="ECO:0000256" key="1">
    <source>
        <dbReference type="ARBA" id="ARBA00001946"/>
    </source>
</evidence>
<protein>
    <recommendedName>
        <fullName evidence="7 20">Phosphatidate cytidylyltransferase, mitochondrial</fullName>
        <ecNumber evidence="6 20">2.7.7.41</ecNumber>
    </recommendedName>
    <alternativeName>
        <fullName evidence="18 20">CDP-diacylglycerol synthase</fullName>
    </alternativeName>
    <alternativeName>
        <fullName evidence="19 20">Mitochondrial translocator assembly and maintenance protein 41 homolog</fullName>
    </alternativeName>
</protein>
<keyword evidence="8 20" id="KW-0444">Lipid biosynthesis</keyword>
<keyword evidence="13 20" id="KW-0443">Lipid metabolism</keyword>
<name>A0A4Y7NKC1_9CRUS</name>
<keyword evidence="11 20" id="KW-0999">Mitochondrion inner membrane</keyword>
<evidence type="ECO:0000256" key="7">
    <source>
        <dbReference type="ARBA" id="ARBA00018337"/>
    </source>
</evidence>
<dbReference type="InterPro" id="IPR015222">
    <property type="entry name" value="Tam41"/>
</dbReference>
<proteinExistence type="evidence at transcript level"/>
<evidence type="ECO:0000256" key="19">
    <source>
        <dbReference type="ARBA" id="ARBA00031502"/>
    </source>
</evidence>
<evidence type="ECO:0000256" key="4">
    <source>
        <dbReference type="ARBA" id="ARBA00005189"/>
    </source>
</evidence>
<dbReference type="Pfam" id="PF09139">
    <property type="entry name" value="Tam41_Mmp37"/>
    <property type="match status" value="1"/>
</dbReference>
<evidence type="ECO:0000256" key="2">
    <source>
        <dbReference type="ARBA" id="ARBA00004443"/>
    </source>
</evidence>
<comment type="similarity">
    <text evidence="5 20">Belongs to the TAM41 family.</text>
</comment>
<evidence type="ECO:0000256" key="6">
    <source>
        <dbReference type="ARBA" id="ARBA00012487"/>
    </source>
</evidence>